<dbReference type="Proteomes" id="UP000005240">
    <property type="component" value="Unassembled WGS sequence"/>
</dbReference>
<dbReference type="EnsemblFungi" id="PTTG_26078-t43_1">
    <property type="protein sequence ID" value="PTTG_26078-t43_1-p1"/>
    <property type="gene ID" value="PTTG_26078"/>
</dbReference>
<gene>
    <name evidence="2" type="ORF">PTTG_26078</name>
</gene>
<reference evidence="2" key="2">
    <citation type="submission" date="2016-05" db="EMBL/GenBank/DDBJ databases">
        <title>Comparative analysis highlights variable genome content of wheat rusts and divergence of the mating loci.</title>
        <authorList>
            <person name="Cuomo C.A."/>
            <person name="Bakkeren G."/>
            <person name="Szabo L."/>
            <person name="Khalil H."/>
            <person name="Joly D."/>
            <person name="Goldberg J."/>
            <person name="Young S."/>
            <person name="Zeng Q."/>
            <person name="Fellers J."/>
        </authorList>
    </citation>
    <scope>NUCLEOTIDE SEQUENCE [LARGE SCALE GENOMIC DNA]</scope>
    <source>
        <strain evidence="2">1-1 BBBD Race 1</strain>
    </source>
</reference>
<accession>A0A180GXV2</accession>
<evidence type="ECO:0000313" key="4">
    <source>
        <dbReference type="Proteomes" id="UP000005240"/>
    </source>
</evidence>
<protein>
    <submittedName>
        <fullName evidence="2 3">Uncharacterized protein</fullName>
    </submittedName>
</protein>
<feature type="signal peptide" evidence="1">
    <location>
        <begin position="1"/>
        <end position="22"/>
    </location>
</feature>
<evidence type="ECO:0000313" key="3">
    <source>
        <dbReference type="EnsemblFungi" id="PTTG_26078-t43_1-p1"/>
    </source>
</evidence>
<reference evidence="3" key="4">
    <citation type="submission" date="2025-05" db="UniProtKB">
        <authorList>
            <consortium name="EnsemblFungi"/>
        </authorList>
    </citation>
    <scope>IDENTIFICATION</scope>
    <source>
        <strain evidence="3">isolate 1-1 / race 1 (BBBD)</strain>
    </source>
</reference>
<keyword evidence="1" id="KW-0732">Signal</keyword>
<sequence>MVHLKTLASTLAVLLLAEIWTCFPPPNKQVSNKGKAVERDIEALDDPMDLALTPSKVKHSSKQDESDLIRGENDGFLGVKKVGKNDQSSKQIESISGSSSYRHLVAVAQEIKMVLRARHDQKTLAKKQADWESVIKNAEWTKEIIYEAIPSRVSMTDLETMKEIVGRLEGLYELIETIYGPQTSVTSTGKSTRQKSLDFVPKPSLELDEYKKWIPKLVSLLDVPTDLGDHNFHVRVAWNRCILQTLTYLYKYHLIPAELAESFQGYPRDPVFLKWLAMESHDTFRPNTRYWSNFHRSLEDVDFLQNHPLLSSIAQIFNELGRREQDFIVFYRLKFVIESFYERTLPYEEMDPNTKPIEAQWHLEFLEKMEKTVSKEFELTNSQYEAELANGLLEVKDELMEMKNFLIGPIVGPEHDNKSVFYILRYSFDILDFAQKKYGAKFIEQLGLNDHLDPRTVQYQRNFEFMKAITQLNLWTKILLDYGCFLLTELQYGREVPPDAWSNKITFFWRKLMESANGYKQTLLLECKNDPTWKEFLEIDPFFASAKRAWDHKIQIFPELYDLLKSLMDKGISDAEIDELRDIFFEK</sequence>
<evidence type="ECO:0000256" key="1">
    <source>
        <dbReference type="SAM" id="SignalP"/>
    </source>
</evidence>
<evidence type="ECO:0000313" key="2">
    <source>
        <dbReference type="EMBL" id="OAV97199.1"/>
    </source>
</evidence>
<name>A0A180GXV2_PUCT1</name>
<dbReference type="EMBL" id="ADAS02000014">
    <property type="protein sequence ID" value="OAV97199.1"/>
    <property type="molecule type" value="Genomic_DNA"/>
</dbReference>
<feature type="chain" id="PRO_5008110406" evidence="1">
    <location>
        <begin position="23"/>
        <end position="587"/>
    </location>
</feature>
<reference evidence="2" key="1">
    <citation type="submission" date="2009-11" db="EMBL/GenBank/DDBJ databases">
        <authorList>
            <consortium name="The Broad Institute Genome Sequencing Platform"/>
            <person name="Ward D."/>
            <person name="Feldgarden M."/>
            <person name="Earl A."/>
            <person name="Young S.K."/>
            <person name="Zeng Q."/>
            <person name="Koehrsen M."/>
            <person name="Alvarado L."/>
            <person name="Berlin A."/>
            <person name="Bochicchio J."/>
            <person name="Borenstein D."/>
            <person name="Chapman S.B."/>
            <person name="Chen Z."/>
            <person name="Engels R."/>
            <person name="Freedman E."/>
            <person name="Gellesch M."/>
            <person name="Goldberg J."/>
            <person name="Griggs A."/>
            <person name="Gujja S."/>
            <person name="Heilman E."/>
            <person name="Heiman D."/>
            <person name="Hepburn T."/>
            <person name="Howarth C."/>
            <person name="Jen D."/>
            <person name="Larson L."/>
            <person name="Lewis B."/>
            <person name="Mehta T."/>
            <person name="Park D."/>
            <person name="Pearson M."/>
            <person name="Roberts A."/>
            <person name="Saif S."/>
            <person name="Shea T."/>
            <person name="Shenoy N."/>
            <person name="Sisk P."/>
            <person name="Stolte C."/>
            <person name="Sykes S."/>
            <person name="Thomson T."/>
            <person name="Walk T."/>
            <person name="White J."/>
            <person name="Yandava C."/>
            <person name="Izard J."/>
            <person name="Baranova O.V."/>
            <person name="Blanton J.M."/>
            <person name="Tanner A.C."/>
            <person name="Dewhirst F.E."/>
            <person name="Haas B."/>
            <person name="Nusbaum C."/>
            <person name="Birren B."/>
        </authorList>
    </citation>
    <scope>NUCLEOTIDE SEQUENCE [LARGE SCALE GENOMIC DNA]</scope>
    <source>
        <strain evidence="2">1-1 BBBD Race 1</strain>
    </source>
</reference>
<dbReference type="OrthoDB" id="2496773at2759"/>
<dbReference type="AlphaFoldDB" id="A0A180GXV2"/>
<proteinExistence type="predicted"/>
<organism evidence="2">
    <name type="scientific">Puccinia triticina (isolate 1-1 / race 1 (BBBD))</name>
    <name type="common">Brown leaf rust fungus</name>
    <dbReference type="NCBI Taxonomy" id="630390"/>
    <lineage>
        <taxon>Eukaryota</taxon>
        <taxon>Fungi</taxon>
        <taxon>Dikarya</taxon>
        <taxon>Basidiomycota</taxon>
        <taxon>Pucciniomycotina</taxon>
        <taxon>Pucciniomycetes</taxon>
        <taxon>Pucciniales</taxon>
        <taxon>Pucciniaceae</taxon>
        <taxon>Puccinia</taxon>
    </lineage>
</organism>
<keyword evidence="4" id="KW-1185">Reference proteome</keyword>
<dbReference type="VEuPathDB" id="FungiDB:PTTG_26078"/>
<reference evidence="3 4" key="3">
    <citation type="journal article" date="2017" name="G3 (Bethesda)">
        <title>Comparative analysis highlights variable genome content of wheat rusts and divergence of the mating loci.</title>
        <authorList>
            <person name="Cuomo C.A."/>
            <person name="Bakkeren G."/>
            <person name="Khalil H.B."/>
            <person name="Panwar V."/>
            <person name="Joly D."/>
            <person name="Linning R."/>
            <person name="Sakthikumar S."/>
            <person name="Song X."/>
            <person name="Adiconis X."/>
            <person name="Fan L."/>
            <person name="Goldberg J.M."/>
            <person name="Levin J.Z."/>
            <person name="Young S."/>
            <person name="Zeng Q."/>
            <person name="Anikster Y."/>
            <person name="Bruce M."/>
            <person name="Wang M."/>
            <person name="Yin C."/>
            <person name="McCallum B."/>
            <person name="Szabo L.J."/>
            <person name="Hulbert S."/>
            <person name="Chen X."/>
            <person name="Fellers J.P."/>
        </authorList>
    </citation>
    <scope>NUCLEOTIDE SEQUENCE</scope>
    <source>
        <strain evidence="4">Isolate 1-1 / race 1 (BBBD)</strain>
        <strain evidence="3">isolate 1-1 / race 1 (BBBD)</strain>
    </source>
</reference>